<dbReference type="AlphaFoldDB" id="A0A5C0XR51"/>
<organism evidence="2 3">
    <name type="scientific">Pyrococcus furiosus (strain ATCC 43587 / DSM 3638 / JCM 8422 / Vc1)</name>
    <dbReference type="NCBI Taxonomy" id="186497"/>
    <lineage>
        <taxon>Archaea</taxon>
        <taxon>Methanobacteriati</taxon>
        <taxon>Methanobacteriota</taxon>
        <taxon>Thermococci</taxon>
        <taxon>Thermococcales</taxon>
        <taxon>Thermococcaceae</taxon>
        <taxon>Pyrococcus</taxon>
    </lineage>
</organism>
<dbReference type="Proteomes" id="UP000324354">
    <property type="component" value="Chromosome"/>
</dbReference>
<name>A0A5C0XR51_PYRFU</name>
<dbReference type="Pfam" id="PF03479">
    <property type="entry name" value="PCC"/>
    <property type="match status" value="1"/>
</dbReference>
<dbReference type="GeneID" id="13302431"/>
<evidence type="ECO:0000313" key="2">
    <source>
        <dbReference type="EMBL" id="QEK78324.1"/>
    </source>
</evidence>
<dbReference type="EMBL" id="CP023154">
    <property type="protein sequence ID" value="QEK78324.1"/>
    <property type="molecule type" value="Genomic_DNA"/>
</dbReference>
<dbReference type="PANTHER" id="PTHR34988:SF1">
    <property type="entry name" value="DNA-BINDING PROTEIN"/>
    <property type="match status" value="1"/>
</dbReference>
<dbReference type="RefSeq" id="WP_011011739.1">
    <property type="nucleotide sequence ID" value="NC_003413.1"/>
</dbReference>
<dbReference type="OrthoDB" id="371648at2157"/>
<dbReference type="PROSITE" id="PS51742">
    <property type="entry name" value="PPC"/>
    <property type="match status" value="1"/>
</dbReference>
<protein>
    <submittedName>
        <fullName evidence="2">DUF296 domain-containing protein</fullName>
    </submittedName>
</protein>
<evidence type="ECO:0000313" key="3">
    <source>
        <dbReference type="Proteomes" id="UP000324354"/>
    </source>
</evidence>
<dbReference type="Gene3D" id="3.30.1330.80">
    <property type="entry name" value="Hypothetical protein, similar to alpha- acetolactate decarboxylase, domain 2"/>
    <property type="match status" value="1"/>
</dbReference>
<reference evidence="2 3" key="1">
    <citation type="submission" date="2017-08" db="EMBL/GenBank/DDBJ databases">
        <title>Resequencing and Reannotation of the genome of Pyrococcus furiosus type strain DSM3638.</title>
        <authorList>
            <person name="Reichelt R.M."/>
            <person name="Bunk B."/>
        </authorList>
    </citation>
    <scope>NUCLEOTIDE SEQUENCE [LARGE SCALE GENOMIC DNA]</scope>
    <source>
        <strain evidence="2 3">DSM 3638</strain>
    </source>
</reference>
<dbReference type="PIRSF" id="PIRSF016702">
    <property type="entry name" value="DNA_bp_PD1"/>
    <property type="match status" value="1"/>
</dbReference>
<accession>A0A5C0XR51</accession>
<dbReference type="PANTHER" id="PTHR34988">
    <property type="entry name" value="PROTEIN, PUTATIVE-RELATED"/>
    <property type="match status" value="1"/>
</dbReference>
<dbReference type="SMR" id="A0A5C0XR51"/>
<dbReference type="CDD" id="cd11378">
    <property type="entry name" value="DUF296"/>
    <property type="match status" value="1"/>
</dbReference>
<gene>
    <name evidence="2" type="ORF">PFDSM3638_03105</name>
</gene>
<dbReference type="InterPro" id="IPR025707">
    <property type="entry name" value="DNA_bp_PD1"/>
</dbReference>
<feature type="domain" description="PPC" evidence="1">
    <location>
        <begin position="2"/>
        <end position="134"/>
    </location>
</feature>
<dbReference type="GeneID" id="41712424"/>
<dbReference type="InterPro" id="IPR005175">
    <property type="entry name" value="PPC_dom"/>
</dbReference>
<dbReference type="SUPFAM" id="SSF117856">
    <property type="entry name" value="AF0104/ALDC/Ptd012-like"/>
    <property type="match status" value="1"/>
</dbReference>
<proteinExistence type="predicted"/>
<evidence type="ECO:0000259" key="1">
    <source>
        <dbReference type="PROSITE" id="PS51742"/>
    </source>
</evidence>
<sequence>MLVPGRVYLFRIPEGKEIIEFLREFAEKENIKVGIISAIGTLRNPVIGYFMEEEKKYKEISLTGTYELLSLSGNISLKDGKPFVHAHVVLGDSEGRAFGGHLVRGEVFVAEVFVQELEGETLERKPTEHGLALW</sequence>